<dbReference type="GO" id="GO:0009279">
    <property type="term" value="C:cell outer membrane"/>
    <property type="evidence" value="ECO:0007669"/>
    <property type="project" value="UniProtKB-SubCell"/>
</dbReference>
<dbReference type="PRINTS" id="PR01021">
    <property type="entry name" value="OMPADOMAIN"/>
</dbReference>
<protein>
    <submittedName>
        <fullName evidence="7">OprF_3 protein</fullName>
    </submittedName>
</protein>
<evidence type="ECO:0000256" key="5">
    <source>
        <dbReference type="SAM" id="SignalP"/>
    </source>
</evidence>
<dbReference type="PANTHER" id="PTHR30329">
    <property type="entry name" value="STATOR ELEMENT OF FLAGELLAR MOTOR COMPLEX"/>
    <property type="match status" value="1"/>
</dbReference>
<comment type="caution">
    <text evidence="7">The sequence shown here is derived from an EMBL/GenBank/DDBJ whole genome shotgun (WGS) entry which is preliminary data.</text>
</comment>
<dbReference type="EMBL" id="JYFE01000052">
    <property type="protein sequence ID" value="KIT15284.1"/>
    <property type="molecule type" value="Genomic_DNA"/>
</dbReference>
<evidence type="ECO:0000313" key="8">
    <source>
        <dbReference type="Proteomes" id="UP000032232"/>
    </source>
</evidence>
<feature type="chain" id="PRO_5002245333" evidence="5">
    <location>
        <begin position="19"/>
        <end position="307"/>
    </location>
</feature>
<dbReference type="CDD" id="cd07185">
    <property type="entry name" value="OmpA_C-like"/>
    <property type="match status" value="1"/>
</dbReference>
<dbReference type="InterPro" id="IPR006664">
    <property type="entry name" value="OMP_bac"/>
</dbReference>
<dbReference type="SUPFAM" id="SSF103088">
    <property type="entry name" value="OmpA-like"/>
    <property type="match status" value="1"/>
</dbReference>
<dbReference type="STRING" id="935700.jaqu_29870"/>
<dbReference type="InterPro" id="IPR050330">
    <property type="entry name" value="Bact_OuterMem_StrucFunc"/>
</dbReference>
<dbReference type="RefSeq" id="WP_043919772.1">
    <property type="nucleotide sequence ID" value="NZ_FZPF01000009.1"/>
</dbReference>
<evidence type="ECO:0000259" key="6">
    <source>
        <dbReference type="PROSITE" id="PS51123"/>
    </source>
</evidence>
<dbReference type="Gene3D" id="3.30.1330.60">
    <property type="entry name" value="OmpA-like domain"/>
    <property type="match status" value="1"/>
</dbReference>
<evidence type="ECO:0000256" key="1">
    <source>
        <dbReference type="ARBA" id="ARBA00004442"/>
    </source>
</evidence>
<dbReference type="InterPro" id="IPR036737">
    <property type="entry name" value="OmpA-like_sf"/>
</dbReference>
<accession>A0A0D1EC41</accession>
<feature type="domain" description="OmpA-like" evidence="6">
    <location>
        <begin position="188"/>
        <end position="306"/>
    </location>
</feature>
<dbReference type="OrthoDB" id="9792021at2"/>
<keyword evidence="3" id="KW-0998">Cell outer membrane</keyword>
<feature type="signal peptide" evidence="5">
    <location>
        <begin position="1"/>
        <end position="18"/>
    </location>
</feature>
<dbReference type="Proteomes" id="UP000032232">
    <property type="component" value="Unassembled WGS sequence"/>
</dbReference>
<dbReference type="PATRIC" id="fig|935700.4.peg.3088"/>
<evidence type="ECO:0000313" key="7">
    <source>
        <dbReference type="EMBL" id="KIT15284.1"/>
    </source>
</evidence>
<evidence type="ECO:0000256" key="2">
    <source>
        <dbReference type="ARBA" id="ARBA00023136"/>
    </source>
</evidence>
<dbReference type="AlphaFoldDB" id="A0A0D1EC41"/>
<reference evidence="7 8" key="1">
    <citation type="submission" date="2015-02" db="EMBL/GenBank/DDBJ databases">
        <title>Genome Sequence of Jannaschia aquimarina DSM28248, a member of the Roseobacter clade.</title>
        <authorList>
            <person name="Voget S."/>
            <person name="Daniel R."/>
        </authorList>
    </citation>
    <scope>NUCLEOTIDE SEQUENCE [LARGE SCALE GENOMIC DNA]</scope>
    <source>
        <strain evidence="7 8">GSW-M26</strain>
    </source>
</reference>
<keyword evidence="5" id="KW-0732">Signal</keyword>
<name>A0A0D1EC41_9RHOB</name>
<dbReference type="InterPro" id="IPR006665">
    <property type="entry name" value="OmpA-like"/>
</dbReference>
<comment type="subcellular location">
    <subcellularLocation>
        <location evidence="1">Cell outer membrane</location>
    </subcellularLocation>
</comment>
<keyword evidence="8" id="KW-1185">Reference proteome</keyword>
<evidence type="ECO:0000256" key="4">
    <source>
        <dbReference type="PROSITE-ProRule" id="PRU00473"/>
    </source>
</evidence>
<sequence>MSPGRLAVLILTAAPAGAVELSMPLPAVQTFAEAQPLASHRVATGPMQGSALPVEVVEGSVTRRVHQLAAGQATTLQMLSPLRDALLADGWEAGFSCETRVCGGFDFRFALDVVPAPEMFVDLADFRYATFLRGEEWFTMIVSRSGAQGYVQTTHVGAPGSVEAVTKSSAAVVPPPGLAAVGEIGTALAATGRAVLDDLVFPTGSTELPEADYASLAALADFLRANPSATVALVGHTDAEGGAEGNMAISRRRADSARAILVDGYGIAPNRVETFGVGFFAPVARNDTEAGRSANRRVEVVVTSVPE</sequence>
<keyword evidence="2 4" id="KW-0472">Membrane</keyword>
<gene>
    <name evidence="7" type="primary">oprF_3</name>
    <name evidence="7" type="ORF">jaqu_29870</name>
</gene>
<organism evidence="7 8">
    <name type="scientific">Jannaschia aquimarina</name>
    <dbReference type="NCBI Taxonomy" id="935700"/>
    <lineage>
        <taxon>Bacteria</taxon>
        <taxon>Pseudomonadati</taxon>
        <taxon>Pseudomonadota</taxon>
        <taxon>Alphaproteobacteria</taxon>
        <taxon>Rhodobacterales</taxon>
        <taxon>Roseobacteraceae</taxon>
        <taxon>Jannaschia</taxon>
    </lineage>
</organism>
<proteinExistence type="predicted"/>
<evidence type="ECO:0000256" key="3">
    <source>
        <dbReference type="ARBA" id="ARBA00023237"/>
    </source>
</evidence>
<dbReference type="PANTHER" id="PTHR30329:SF21">
    <property type="entry name" value="LIPOPROTEIN YIAD-RELATED"/>
    <property type="match status" value="1"/>
</dbReference>
<dbReference type="PROSITE" id="PS51123">
    <property type="entry name" value="OMPA_2"/>
    <property type="match status" value="1"/>
</dbReference>
<dbReference type="Pfam" id="PF00691">
    <property type="entry name" value="OmpA"/>
    <property type="match status" value="1"/>
</dbReference>